<evidence type="ECO:0000313" key="1">
    <source>
        <dbReference type="EMBL" id="KKL11396.1"/>
    </source>
</evidence>
<name>A0A0F9D0P7_9ZZZZ</name>
<comment type="caution">
    <text evidence="1">The sequence shown here is derived from an EMBL/GenBank/DDBJ whole genome shotgun (WGS) entry which is preliminary data.</text>
</comment>
<dbReference type="AlphaFoldDB" id="A0A0F9D0P7"/>
<gene>
    <name evidence="1" type="ORF">LCGC14_2546240</name>
</gene>
<accession>A0A0F9D0P7</accession>
<dbReference type="EMBL" id="LAZR01041670">
    <property type="protein sequence ID" value="KKL11396.1"/>
    <property type="molecule type" value="Genomic_DNA"/>
</dbReference>
<proteinExistence type="predicted"/>
<sequence>MKKNLWHLSKGEVSDVQVDDFISEMEEYIDKQAKERLGVDEKGYPPITTCIMNNIKYLNHAPFLIEHHCLIENNIERTERIFSIFLNMKENAELLETSLKIMRRKEHEKKDTQNG</sequence>
<reference evidence="1" key="1">
    <citation type="journal article" date="2015" name="Nature">
        <title>Complex archaea that bridge the gap between prokaryotes and eukaryotes.</title>
        <authorList>
            <person name="Spang A."/>
            <person name="Saw J.H."/>
            <person name="Jorgensen S.L."/>
            <person name="Zaremba-Niedzwiedzka K."/>
            <person name="Martijn J."/>
            <person name="Lind A.E."/>
            <person name="van Eijk R."/>
            <person name="Schleper C."/>
            <person name="Guy L."/>
            <person name="Ettema T.J."/>
        </authorList>
    </citation>
    <scope>NUCLEOTIDE SEQUENCE</scope>
</reference>
<organism evidence="1">
    <name type="scientific">marine sediment metagenome</name>
    <dbReference type="NCBI Taxonomy" id="412755"/>
    <lineage>
        <taxon>unclassified sequences</taxon>
        <taxon>metagenomes</taxon>
        <taxon>ecological metagenomes</taxon>
    </lineage>
</organism>
<protein>
    <submittedName>
        <fullName evidence="1">Uncharacterized protein</fullName>
    </submittedName>
</protein>